<accession>A0A8N4EQU0</accession>
<evidence type="ECO:0000313" key="11">
    <source>
        <dbReference type="Proteomes" id="UP000504607"/>
    </source>
</evidence>
<feature type="transmembrane region" description="Helical" evidence="9">
    <location>
        <begin position="418"/>
        <end position="441"/>
    </location>
</feature>
<feature type="transmembrane region" description="Helical" evidence="9">
    <location>
        <begin position="385"/>
        <end position="406"/>
    </location>
</feature>
<dbReference type="Pfam" id="PF13962">
    <property type="entry name" value="PGG"/>
    <property type="match status" value="1"/>
</dbReference>
<dbReference type="AlphaFoldDB" id="A0A8N4EQU0"/>
<evidence type="ECO:0000259" key="10">
    <source>
        <dbReference type="Pfam" id="PF13962"/>
    </source>
</evidence>
<dbReference type="RefSeq" id="XP_029117205.1">
    <property type="nucleotide sequence ID" value="XM_029261372.1"/>
</dbReference>
<dbReference type="SUPFAM" id="SSF48403">
    <property type="entry name" value="Ankyrin repeat"/>
    <property type="match status" value="1"/>
</dbReference>
<gene>
    <name evidence="12" type="primary">LOC114912930</name>
</gene>
<keyword evidence="11" id="KW-1185">Reference proteome</keyword>
<dbReference type="InterPro" id="IPR002110">
    <property type="entry name" value="Ankyrin_rpt"/>
</dbReference>
<reference evidence="12" key="1">
    <citation type="submission" date="2025-08" db="UniProtKB">
        <authorList>
            <consortium name="RefSeq"/>
        </authorList>
    </citation>
    <scope>IDENTIFICATION</scope>
</reference>
<proteinExistence type="predicted"/>
<feature type="repeat" description="ANK" evidence="7">
    <location>
        <begin position="71"/>
        <end position="103"/>
    </location>
</feature>
<evidence type="ECO:0000256" key="4">
    <source>
        <dbReference type="ARBA" id="ARBA00022989"/>
    </source>
</evidence>
<dbReference type="PANTHER" id="PTHR24186">
    <property type="entry name" value="PROTEIN PHOSPHATASE 1 REGULATORY SUBUNIT"/>
    <property type="match status" value="1"/>
</dbReference>
<feature type="region of interest" description="Disordered" evidence="8">
    <location>
        <begin position="239"/>
        <end position="267"/>
    </location>
</feature>
<evidence type="ECO:0000256" key="2">
    <source>
        <dbReference type="ARBA" id="ARBA00022692"/>
    </source>
</evidence>
<keyword evidence="2 9" id="KW-0812">Transmembrane</keyword>
<keyword evidence="3" id="KW-0677">Repeat</keyword>
<name>A0A8N4EQU0_ELAGV</name>
<dbReference type="PANTHER" id="PTHR24186:SF38">
    <property type="entry name" value="ANKYRIN REPEAT FAMILY PROTEIN"/>
    <property type="match status" value="1"/>
</dbReference>
<dbReference type="Gene3D" id="1.25.40.20">
    <property type="entry name" value="Ankyrin repeat-containing domain"/>
    <property type="match status" value="1"/>
</dbReference>
<feature type="transmembrane region" description="Helical" evidence="9">
    <location>
        <begin position="349"/>
        <end position="373"/>
    </location>
</feature>
<protein>
    <submittedName>
        <fullName evidence="12">Ankyrin repeat-containing protein BDA1-like isoform X1</fullName>
    </submittedName>
</protein>
<evidence type="ECO:0000256" key="8">
    <source>
        <dbReference type="SAM" id="MobiDB-lite"/>
    </source>
</evidence>
<dbReference type="InterPro" id="IPR036770">
    <property type="entry name" value="Ankyrin_rpt-contain_sf"/>
</dbReference>
<dbReference type="PROSITE" id="PS50297">
    <property type="entry name" value="ANK_REP_REGION"/>
    <property type="match status" value="2"/>
</dbReference>
<dbReference type="KEGG" id="egu:114912930"/>
<evidence type="ECO:0000256" key="6">
    <source>
        <dbReference type="ARBA" id="ARBA00023136"/>
    </source>
</evidence>
<feature type="domain" description="PGG" evidence="10">
    <location>
        <begin position="297"/>
        <end position="402"/>
    </location>
</feature>
<evidence type="ECO:0000256" key="3">
    <source>
        <dbReference type="ARBA" id="ARBA00022737"/>
    </source>
</evidence>
<evidence type="ECO:0000256" key="5">
    <source>
        <dbReference type="ARBA" id="ARBA00023043"/>
    </source>
</evidence>
<dbReference type="PROSITE" id="PS50088">
    <property type="entry name" value="ANK_REPEAT"/>
    <property type="match status" value="2"/>
</dbReference>
<organism evidence="11 12">
    <name type="scientific">Elaeis guineensis var. tenera</name>
    <name type="common">Oil palm</name>
    <dbReference type="NCBI Taxonomy" id="51953"/>
    <lineage>
        <taxon>Eukaryota</taxon>
        <taxon>Viridiplantae</taxon>
        <taxon>Streptophyta</taxon>
        <taxon>Embryophyta</taxon>
        <taxon>Tracheophyta</taxon>
        <taxon>Spermatophyta</taxon>
        <taxon>Magnoliopsida</taxon>
        <taxon>Liliopsida</taxon>
        <taxon>Arecaceae</taxon>
        <taxon>Arecoideae</taxon>
        <taxon>Cocoseae</taxon>
        <taxon>Elaeidinae</taxon>
        <taxon>Elaeis</taxon>
    </lineage>
</organism>
<dbReference type="SMART" id="SM00248">
    <property type="entry name" value="ANK"/>
    <property type="match status" value="5"/>
</dbReference>
<dbReference type="InterPro" id="IPR026961">
    <property type="entry name" value="PGG_dom"/>
</dbReference>
<keyword evidence="6 9" id="KW-0472">Membrane</keyword>
<sequence>MEARLEAASLAGDVGAFLQLLRVDSLLLDRLSTTHHTSNNPLHIAALLGHADFASAILSRRPKLAQDLNEQGFSPLHLASANGHLSVVKELLKVGTDLCLIRDKDGFMPIHTAVIKGKIGVVKELIDACPETAKAATCQGETVVHLAVRSNHFEAVEFLVEKLGGDEELLNSKDEKGNTILHLTVAKRQFQILKFLLSKPVIQVNSFNLKGFTPLDVLLELPSEHGDLILGEMIRAAGGKKAEEESPPEAQSHPIQRAINPVSTSPTRSNWKGRLLQFFYLAHRGKASRRDLRVEQEHGDTRSTLMIVATLIATVTFQAGLNPPGGFVQDGGPNALAPGQAVLGPELSFFLIFDMVGLFASLSIILLLICVVPRNKRMLTKFLKWVMWIAIFCTAIAFTNGLHKIFPISSFDPISLFIQGWSGIFVIAIDWVLIRFSIYLLRKVGCLKKRSLLADGVNIRRMGAGTIVKRIVIFVVVFVVLVFADYIVVVLFVILKFNWE</sequence>
<dbReference type="Pfam" id="PF12796">
    <property type="entry name" value="Ank_2"/>
    <property type="match status" value="2"/>
</dbReference>
<dbReference type="OrthoDB" id="772680at2759"/>
<keyword evidence="5 7" id="KW-0040">ANK repeat</keyword>
<evidence type="ECO:0000256" key="9">
    <source>
        <dbReference type="SAM" id="Phobius"/>
    </source>
</evidence>
<dbReference type="GO" id="GO:0005886">
    <property type="term" value="C:plasma membrane"/>
    <property type="evidence" value="ECO:0007669"/>
    <property type="project" value="TreeGrafter"/>
</dbReference>
<dbReference type="Proteomes" id="UP000504607">
    <property type="component" value="Unplaced"/>
</dbReference>
<evidence type="ECO:0000313" key="12">
    <source>
        <dbReference type="RefSeq" id="XP_029117205.1"/>
    </source>
</evidence>
<keyword evidence="4 9" id="KW-1133">Transmembrane helix</keyword>
<feature type="transmembrane region" description="Helical" evidence="9">
    <location>
        <begin position="471"/>
        <end position="495"/>
    </location>
</feature>
<comment type="subcellular location">
    <subcellularLocation>
        <location evidence="1">Membrane</location>
        <topology evidence="1">Multi-pass membrane protein</topology>
    </subcellularLocation>
</comment>
<feature type="repeat" description="ANK" evidence="7">
    <location>
        <begin position="139"/>
        <end position="162"/>
    </location>
</feature>
<evidence type="ECO:0000256" key="1">
    <source>
        <dbReference type="ARBA" id="ARBA00004141"/>
    </source>
</evidence>
<evidence type="ECO:0000256" key="7">
    <source>
        <dbReference type="PROSITE-ProRule" id="PRU00023"/>
    </source>
</evidence>